<feature type="domain" description="GmrSD restriction endonucleases C-terminal" evidence="2">
    <location>
        <begin position="104"/>
        <end position="243"/>
    </location>
</feature>
<dbReference type="KEGG" id="mprt:ET475_03835"/>
<dbReference type="AlphaFoldDB" id="A0A4P6EH98"/>
<protein>
    <submittedName>
        <fullName evidence="3">HNH endonuclease</fullName>
    </submittedName>
</protein>
<feature type="region of interest" description="Disordered" evidence="1">
    <location>
        <begin position="269"/>
        <end position="345"/>
    </location>
</feature>
<gene>
    <name evidence="3" type="ORF">ET475_03835</name>
</gene>
<feature type="compositionally biased region" description="Low complexity" evidence="1">
    <location>
        <begin position="18"/>
        <end position="60"/>
    </location>
</feature>
<reference evidence="3 4" key="1">
    <citation type="submission" date="2019-01" db="EMBL/GenBank/DDBJ databases">
        <title>Genome sequencing of strain DFW100M-13.</title>
        <authorList>
            <person name="Heo J."/>
            <person name="Kim S.-J."/>
            <person name="Kim J.-S."/>
            <person name="Hong S.-B."/>
            <person name="Kwon S.-W."/>
        </authorList>
    </citation>
    <scope>NUCLEOTIDE SEQUENCE [LARGE SCALE GENOMIC DNA]</scope>
    <source>
        <strain evidence="3 4">DFW100M-13</strain>
    </source>
</reference>
<organism evidence="3 4">
    <name type="scientific">Microbacterium protaetiae</name>
    <dbReference type="NCBI Taxonomy" id="2509458"/>
    <lineage>
        <taxon>Bacteria</taxon>
        <taxon>Bacillati</taxon>
        <taxon>Actinomycetota</taxon>
        <taxon>Actinomycetes</taxon>
        <taxon>Micrococcales</taxon>
        <taxon>Microbacteriaceae</taxon>
        <taxon>Microbacterium</taxon>
    </lineage>
</organism>
<dbReference type="InterPro" id="IPR011089">
    <property type="entry name" value="GmrSD_C"/>
</dbReference>
<keyword evidence="3" id="KW-0255">Endonuclease</keyword>
<proteinExistence type="predicted"/>
<dbReference type="Proteomes" id="UP000293995">
    <property type="component" value="Chromosome"/>
</dbReference>
<evidence type="ECO:0000313" key="3">
    <source>
        <dbReference type="EMBL" id="QAY61695.1"/>
    </source>
</evidence>
<feature type="region of interest" description="Disordered" evidence="1">
    <location>
        <begin position="18"/>
        <end position="64"/>
    </location>
</feature>
<sequence length="345" mass="35358">MPAAPSISAGEVGVYTASAAPTPTPTPADTTAAASTPSPTAVTPTASASTAPKSATPATPKAQPGTALAVLATLPVKGRAPKTGYDRTEKFGAAWKDVDRNGCDTRNDILRRDLTTVTVKANTHGCVVLTGVLRSPYTGATIDFQRGQGTSTAVQIDHVVALMDAWQSGAQQLSQAQREALANDPLNLLAVDGRSNAQKQAGNAATWLPAAKGYRCAYVARQITVKAAYRLWVTAAERDAMARILQGCPQQKTASPGTITLMPDAAVTAPAPKKTTSTAPKATAPTSAAPKPAAPKPAAPKATAPNVVHPGSFCAPVGAQGETAKGTSMTCTRKAGEERARWRAS</sequence>
<name>A0A4P6EH98_9MICO</name>
<evidence type="ECO:0000259" key="2">
    <source>
        <dbReference type="Pfam" id="PF07510"/>
    </source>
</evidence>
<dbReference type="PANTHER" id="PTHR24094">
    <property type="entry name" value="SECRETED PROTEIN"/>
    <property type="match status" value="1"/>
</dbReference>
<dbReference type="OrthoDB" id="5196645at2"/>
<evidence type="ECO:0000256" key="1">
    <source>
        <dbReference type="SAM" id="MobiDB-lite"/>
    </source>
</evidence>
<dbReference type="GO" id="GO:0004519">
    <property type="term" value="F:endonuclease activity"/>
    <property type="evidence" value="ECO:0007669"/>
    <property type="project" value="UniProtKB-KW"/>
</dbReference>
<dbReference type="Pfam" id="PF07510">
    <property type="entry name" value="GmrSD_C"/>
    <property type="match status" value="1"/>
</dbReference>
<accession>A0A4P6EH98</accession>
<keyword evidence="3" id="KW-0540">Nuclease</keyword>
<keyword evidence="3" id="KW-0378">Hydrolase</keyword>
<dbReference type="PANTHER" id="PTHR24094:SF15">
    <property type="entry name" value="AMP-DEPENDENT SYNTHETASE_LIGASE DOMAIN-CONTAINING PROTEIN-RELATED"/>
    <property type="match status" value="1"/>
</dbReference>
<feature type="compositionally biased region" description="Low complexity" evidence="1">
    <location>
        <begin position="269"/>
        <end position="291"/>
    </location>
</feature>
<feature type="compositionally biased region" description="Basic and acidic residues" evidence="1">
    <location>
        <begin position="334"/>
        <end position="345"/>
    </location>
</feature>
<dbReference type="EMBL" id="CP035494">
    <property type="protein sequence ID" value="QAY61695.1"/>
    <property type="molecule type" value="Genomic_DNA"/>
</dbReference>
<keyword evidence="4" id="KW-1185">Reference proteome</keyword>
<evidence type="ECO:0000313" key="4">
    <source>
        <dbReference type="Proteomes" id="UP000293995"/>
    </source>
</evidence>